<dbReference type="PANTHER" id="PTHR42865:SF7">
    <property type="entry name" value="PROTON_GLUTAMATE-ASPARTATE SYMPORTER"/>
    <property type="match status" value="1"/>
</dbReference>
<dbReference type="OMA" id="TWTKEID"/>
<evidence type="ECO:0000256" key="6">
    <source>
        <dbReference type="ARBA" id="ARBA00023136"/>
    </source>
</evidence>
<dbReference type="GO" id="GO:0006835">
    <property type="term" value="P:dicarboxylic acid transport"/>
    <property type="evidence" value="ECO:0007669"/>
    <property type="project" value="TreeGrafter"/>
</dbReference>
<dbReference type="STRING" id="1344416.A0A139AXR5"/>
<keyword evidence="7" id="KW-0769">Symport</keyword>
<feature type="transmembrane region" description="Helical" evidence="7">
    <location>
        <begin position="156"/>
        <end position="174"/>
    </location>
</feature>
<keyword evidence="9" id="KW-1185">Reference proteome</keyword>
<dbReference type="EMBL" id="KQ965732">
    <property type="protein sequence ID" value="KXS21541.1"/>
    <property type="molecule type" value="Genomic_DNA"/>
</dbReference>
<keyword evidence="6 7" id="KW-0472">Membrane</keyword>
<keyword evidence="2 7" id="KW-0813">Transport</keyword>
<organism evidence="8 9">
    <name type="scientific">Gonapodya prolifera (strain JEL478)</name>
    <name type="common">Monoblepharis prolifera</name>
    <dbReference type="NCBI Taxonomy" id="1344416"/>
    <lineage>
        <taxon>Eukaryota</taxon>
        <taxon>Fungi</taxon>
        <taxon>Fungi incertae sedis</taxon>
        <taxon>Chytridiomycota</taxon>
        <taxon>Chytridiomycota incertae sedis</taxon>
        <taxon>Monoblepharidomycetes</taxon>
        <taxon>Monoblepharidales</taxon>
        <taxon>Gonapodyaceae</taxon>
        <taxon>Gonapodya</taxon>
    </lineage>
</organism>
<evidence type="ECO:0000256" key="5">
    <source>
        <dbReference type="ARBA" id="ARBA00022989"/>
    </source>
</evidence>
<feature type="transmembrane region" description="Helical" evidence="7">
    <location>
        <begin position="21"/>
        <end position="42"/>
    </location>
</feature>
<dbReference type="GO" id="GO:0015293">
    <property type="term" value="F:symporter activity"/>
    <property type="evidence" value="ECO:0007669"/>
    <property type="project" value="UniProtKB-UniRule"/>
</dbReference>
<reference evidence="8 9" key="1">
    <citation type="journal article" date="2015" name="Genome Biol. Evol.">
        <title>Phylogenomic analyses indicate that early fungi evolved digesting cell walls of algal ancestors of land plants.</title>
        <authorList>
            <person name="Chang Y."/>
            <person name="Wang S."/>
            <person name="Sekimoto S."/>
            <person name="Aerts A.L."/>
            <person name="Choi C."/>
            <person name="Clum A."/>
            <person name="LaButti K.M."/>
            <person name="Lindquist E.A."/>
            <person name="Yee Ngan C."/>
            <person name="Ohm R.A."/>
            <person name="Salamov A.A."/>
            <person name="Grigoriev I.V."/>
            <person name="Spatafora J.W."/>
            <person name="Berbee M.L."/>
        </authorList>
    </citation>
    <scope>NUCLEOTIDE SEQUENCE [LARGE SCALE GENOMIC DNA]</scope>
    <source>
        <strain evidence="8 9">JEL478</strain>
    </source>
</reference>
<name>A0A139AXR5_GONPJ</name>
<dbReference type="OrthoDB" id="5877963at2759"/>
<accession>A0A139AXR5</accession>
<keyword evidence="3" id="KW-1003">Cell membrane</keyword>
<dbReference type="InterPro" id="IPR036458">
    <property type="entry name" value="Na:dicarbo_symporter_sf"/>
</dbReference>
<feature type="transmembrane region" description="Helical" evidence="7">
    <location>
        <begin position="54"/>
        <end position="73"/>
    </location>
</feature>
<gene>
    <name evidence="8" type="ORF">M427DRAFT_50966</name>
</gene>
<dbReference type="Gene3D" id="1.10.3860.10">
    <property type="entry name" value="Sodium:dicarboxylate symporter"/>
    <property type="match status" value="1"/>
</dbReference>
<keyword evidence="4 7" id="KW-0812">Transmembrane</keyword>
<feature type="transmembrane region" description="Helical" evidence="7">
    <location>
        <begin position="232"/>
        <end position="256"/>
    </location>
</feature>
<evidence type="ECO:0000256" key="2">
    <source>
        <dbReference type="ARBA" id="ARBA00022448"/>
    </source>
</evidence>
<evidence type="ECO:0000256" key="3">
    <source>
        <dbReference type="ARBA" id="ARBA00022475"/>
    </source>
</evidence>
<dbReference type="PRINTS" id="PR00173">
    <property type="entry name" value="EDTRNSPORT"/>
</dbReference>
<dbReference type="Pfam" id="PF00375">
    <property type="entry name" value="SDF"/>
    <property type="match status" value="1"/>
</dbReference>
<evidence type="ECO:0000256" key="7">
    <source>
        <dbReference type="RuleBase" id="RU361216"/>
    </source>
</evidence>
<comment type="subcellular location">
    <subcellularLocation>
        <location evidence="1">Cell membrane</location>
        <topology evidence="1">Multi-pass membrane protein</topology>
    </subcellularLocation>
    <subcellularLocation>
        <location evidence="7">Membrane</location>
        <topology evidence="7">Multi-pass membrane protein</topology>
    </subcellularLocation>
</comment>
<comment type="similarity">
    <text evidence="7">Belongs to the dicarboxylate/amino acid:cation symporter (DAACS) (TC 2.A.23) family.</text>
</comment>
<evidence type="ECO:0000256" key="4">
    <source>
        <dbReference type="ARBA" id="ARBA00022692"/>
    </source>
</evidence>
<protein>
    <recommendedName>
        <fullName evidence="7">Amino acid transporter</fullName>
    </recommendedName>
</protein>
<feature type="transmembrane region" description="Helical" evidence="7">
    <location>
        <begin position="202"/>
        <end position="220"/>
    </location>
</feature>
<dbReference type="InterPro" id="IPR001991">
    <property type="entry name" value="Na-dicarboxylate_symporter"/>
</dbReference>
<sequence>MAPKIPDWIKKPVLFLWNLHQLWWILIGSLLGILLGFTAKGFSKDYLKLLSTGIFLPLVKLSIFPLIFSLLIVGIAGNSHDTATLARMGVKSISYFIIVTIIAIFIGLIWGNILHPGDGISIVGYAKPAEQTGLTLAKLLSNTIPESIILAGYNNASLQITFAATMFGVSMILLKKEDQGARKTLVAFFDAILKVMFKYIDLVMRFVPFAIFGALAGAVANNGASTLASLGKLIGCVYLGLFTFLFLVLIPIALVTKLPFLEFARKLYEPLVIAFSTASSDAALARAVENLVAFGVPKDIVGFVIPLGYSFNLDGTTLYLASAMLFCAQAGGVEMDLGTQIGHMFIIYLSSKGIAGVPRASLVILAAAVTQFGLPSEAVTIILGVDEIMDMARTAINVTGNMLACYVIAKWEGRFREPGWDSDDTSTLKADDDRDSEEIKKLHTDIDTPSSETVAIDVEGKLQTA</sequence>
<evidence type="ECO:0000313" key="8">
    <source>
        <dbReference type="EMBL" id="KXS21541.1"/>
    </source>
</evidence>
<dbReference type="AlphaFoldDB" id="A0A139AXR5"/>
<dbReference type="PANTHER" id="PTHR42865">
    <property type="entry name" value="PROTON/GLUTAMATE-ASPARTATE SYMPORTER"/>
    <property type="match status" value="1"/>
</dbReference>
<proteinExistence type="inferred from homology"/>
<dbReference type="Proteomes" id="UP000070544">
    <property type="component" value="Unassembled WGS sequence"/>
</dbReference>
<keyword evidence="5 7" id="KW-1133">Transmembrane helix</keyword>
<dbReference type="GO" id="GO:0005886">
    <property type="term" value="C:plasma membrane"/>
    <property type="evidence" value="ECO:0007669"/>
    <property type="project" value="UniProtKB-SubCell"/>
</dbReference>
<feature type="transmembrane region" description="Helical" evidence="7">
    <location>
        <begin position="93"/>
        <end position="113"/>
    </location>
</feature>
<dbReference type="SUPFAM" id="SSF118215">
    <property type="entry name" value="Proton glutamate symport protein"/>
    <property type="match status" value="1"/>
</dbReference>
<evidence type="ECO:0000256" key="1">
    <source>
        <dbReference type="ARBA" id="ARBA00004651"/>
    </source>
</evidence>
<evidence type="ECO:0000313" key="9">
    <source>
        <dbReference type="Proteomes" id="UP000070544"/>
    </source>
</evidence>